<accession>A0A1J0VMU2</accession>
<proteinExistence type="predicted"/>
<dbReference type="InterPro" id="IPR041916">
    <property type="entry name" value="Anti_sigma_zinc_sf"/>
</dbReference>
<keyword evidence="5" id="KW-1185">Reference proteome</keyword>
<keyword evidence="2" id="KW-0804">Transcription</keyword>
<dbReference type="EMBL" id="CP018082">
    <property type="protein sequence ID" value="APE33330.1"/>
    <property type="molecule type" value="Genomic_DNA"/>
</dbReference>
<feature type="domain" description="Anti-sigma-K factor RskA N-terminal" evidence="3">
    <location>
        <begin position="6"/>
        <end position="52"/>
    </location>
</feature>
<name>A0A1J0VMU2_9NOCA</name>
<dbReference type="RefSeq" id="WP_071926513.1">
    <property type="nucleotide sequence ID" value="NZ_CP018082.1"/>
</dbReference>
<evidence type="ECO:0000313" key="5">
    <source>
        <dbReference type="Proteomes" id="UP000183810"/>
    </source>
</evidence>
<dbReference type="InterPro" id="IPR053877">
    <property type="entry name" value="RskA_N"/>
</dbReference>
<dbReference type="KEGG" id="nsl:BOX37_04370"/>
<reference evidence="4" key="1">
    <citation type="submission" date="2016-11" db="EMBL/GenBank/DDBJ databases">
        <authorList>
            <person name="Jaros S."/>
            <person name="Januszkiewicz K."/>
            <person name="Wedrychowicz H."/>
        </authorList>
    </citation>
    <scope>NUCLEOTIDE SEQUENCE [LARGE SCALE GENOMIC DNA]</scope>
    <source>
        <strain evidence="4">Y48</strain>
    </source>
</reference>
<dbReference type="Proteomes" id="UP000183810">
    <property type="component" value="Chromosome"/>
</dbReference>
<dbReference type="Pfam" id="PF22618">
    <property type="entry name" value="RskA_N"/>
    <property type="match status" value="1"/>
</dbReference>
<organism evidence="4 5">
    <name type="scientific">Nocardia mangyaensis</name>
    <dbReference type="NCBI Taxonomy" id="2213200"/>
    <lineage>
        <taxon>Bacteria</taxon>
        <taxon>Bacillati</taxon>
        <taxon>Actinomycetota</taxon>
        <taxon>Actinomycetes</taxon>
        <taxon>Mycobacteriales</taxon>
        <taxon>Nocardiaceae</taxon>
        <taxon>Nocardia</taxon>
    </lineage>
</organism>
<gene>
    <name evidence="4" type="ORF">BOX37_04370</name>
</gene>
<protein>
    <recommendedName>
        <fullName evidence="3">Anti-sigma-K factor RskA N-terminal domain-containing protein</fullName>
    </recommendedName>
</protein>
<evidence type="ECO:0000256" key="1">
    <source>
        <dbReference type="ARBA" id="ARBA00023015"/>
    </source>
</evidence>
<evidence type="ECO:0000256" key="2">
    <source>
        <dbReference type="ARBA" id="ARBA00023163"/>
    </source>
</evidence>
<evidence type="ECO:0000259" key="3">
    <source>
        <dbReference type="Pfam" id="PF22618"/>
    </source>
</evidence>
<dbReference type="OrthoDB" id="4570841at2"/>
<dbReference type="AlphaFoldDB" id="A0A1J0VMU2"/>
<sequence>MNEAQIDLAHTVALGLIDDEDHHAIQTIINSEDPTLCTEFLRELRDTREALAALSDATSTPPPPSLRTRLLAAVNTEEPPLAI</sequence>
<keyword evidence="1" id="KW-0805">Transcription regulation</keyword>
<evidence type="ECO:0000313" key="4">
    <source>
        <dbReference type="EMBL" id="APE33330.1"/>
    </source>
</evidence>
<dbReference type="Gene3D" id="1.10.10.1320">
    <property type="entry name" value="Anti-sigma factor, zinc-finger domain"/>
    <property type="match status" value="1"/>
</dbReference>